<proteinExistence type="predicted"/>
<evidence type="ECO:0000313" key="3">
    <source>
        <dbReference type="Proteomes" id="UP000762676"/>
    </source>
</evidence>
<reference evidence="2 3" key="1">
    <citation type="journal article" date="2021" name="Elife">
        <title>Chloroplast acquisition without the gene transfer in kleptoplastic sea slugs, Plakobranchus ocellatus.</title>
        <authorList>
            <person name="Maeda T."/>
            <person name="Takahashi S."/>
            <person name="Yoshida T."/>
            <person name="Shimamura S."/>
            <person name="Takaki Y."/>
            <person name="Nagai Y."/>
            <person name="Toyoda A."/>
            <person name="Suzuki Y."/>
            <person name="Arimoto A."/>
            <person name="Ishii H."/>
            <person name="Satoh N."/>
            <person name="Nishiyama T."/>
            <person name="Hasebe M."/>
            <person name="Maruyama T."/>
            <person name="Minagawa J."/>
            <person name="Obokata J."/>
            <person name="Shigenobu S."/>
        </authorList>
    </citation>
    <scope>NUCLEOTIDE SEQUENCE [LARGE SCALE GENOMIC DNA]</scope>
</reference>
<keyword evidence="3" id="KW-1185">Reference proteome</keyword>
<organism evidence="2 3">
    <name type="scientific">Elysia marginata</name>
    <dbReference type="NCBI Taxonomy" id="1093978"/>
    <lineage>
        <taxon>Eukaryota</taxon>
        <taxon>Metazoa</taxon>
        <taxon>Spiralia</taxon>
        <taxon>Lophotrochozoa</taxon>
        <taxon>Mollusca</taxon>
        <taxon>Gastropoda</taxon>
        <taxon>Heterobranchia</taxon>
        <taxon>Euthyneura</taxon>
        <taxon>Panpulmonata</taxon>
        <taxon>Sacoglossa</taxon>
        <taxon>Placobranchoidea</taxon>
        <taxon>Plakobranchidae</taxon>
        <taxon>Elysia</taxon>
    </lineage>
</organism>
<feature type="region of interest" description="Disordered" evidence="1">
    <location>
        <begin position="104"/>
        <end position="188"/>
    </location>
</feature>
<dbReference type="AlphaFoldDB" id="A0AAV4EPW6"/>
<dbReference type="EMBL" id="BMAT01003810">
    <property type="protein sequence ID" value="GFR62761.1"/>
    <property type="molecule type" value="Genomic_DNA"/>
</dbReference>
<evidence type="ECO:0000313" key="2">
    <source>
        <dbReference type="EMBL" id="GFR62761.1"/>
    </source>
</evidence>
<protein>
    <submittedName>
        <fullName evidence="2">Tigger transposable element-derived protein 2</fullName>
    </submittedName>
</protein>
<accession>A0AAV4EPW6</accession>
<name>A0AAV4EPW6_9GAST</name>
<evidence type="ECO:0000256" key="1">
    <source>
        <dbReference type="SAM" id="MobiDB-lite"/>
    </source>
</evidence>
<gene>
    <name evidence="2" type="ORF">ElyMa_001879100</name>
</gene>
<sequence>MLRIKMSNHMWVSFVYKIKCKFWFGVPTSKKKNAGTIPKDVFPKLLKKLMLELPNQDENIKSGFRKCGISPLDKAPVLDRLPQEANKSANNSVSEVFTEHLRQLRHGDDGASRKMRRKRLDVVPGRSIAASHNKAQGVEASAPTAEPEAEEGASAMDGEASPSQECEVESSEDEWTPATERNIFSSFQ</sequence>
<dbReference type="Proteomes" id="UP000762676">
    <property type="component" value="Unassembled WGS sequence"/>
</dbReference>
<feature type="compositionally biased region" description="Acidic residues" evidence="1">
    <location>
        <begin position="166"/>
        <end position="175"/>
    </location>
</feature>
<comment type="caution">
    <text evidence="2">The sequence shown here is derived from an EMBL/GenBank/DDBJ whole genome shotgun (WGS) entry which is preliminary data.</text>
</comment>